<feature type="domain" description="4Fe-4S ferredoxin-type" evidence="8">
    <location>
        <begin position="85"/>
        <end position="114"/>
    </location>
</feature>
<dbReference type="AlphaFoldDB" id="A0A562VPQ1"/>
<dbReference type="PANTHER" id="PTHR43177">
    <property type="entry name" value="PROTEIN NRFC"/>
    <property type="match status" value="1"/>
</dbReference>
<keyword evidence="1" id="KW-0813">Transport</keyword>
<evidence type="ECO:0000256" key="7">
    <source>
        <dbReference type="ARBA" id="ARBA00023014"/>
    </source>
</evidence>
<keyword evidence="3" id="KW-0479">Metal-binding</keyword>
<dbReference type="RefSeq" id="WP_145020056.1">
    <property type="nucleotide sequence ID" value="NZ_VLLN01000006.1"/>
</dbReference>
<accession>A0A562VPQ1</accession>
<dbReference type="PANTHER" id="PTHR43177:SF5">
    <property type="entry name" value="ANAEROBIC DIMETHYL SULFOXIDE REDUCTASE CHAIN B-RELATED"/>
    <property type="match status" value="1"/>
</dbReference>
<sequence length="149" mass="16480">MKRIYTLEDVCIGCHLCEVACITEHSRSKDPVKAFLHEPERPISRCTVEEWDGGVVSLSTTCRHCDEPDCLRACISGAIQKNDSGVVRIDTEQCVGCWSCVMACPYGAIQRNLAKKKANKCDLCPDRLTPACVEACPNRALVYKEGSQK</sequence>
<proteinExistence type="predicted"/>
<dbReference type="GO" id="GO:0046872">
    <property type="term" value="F:metal ion binding"/>
    <property type="evidence" value="ECO:0007669"/>
    <property type="project" value="UniProtKB-KW"/>
</dbReference>
<dbReference type="SUPFAM" id="SSF54862">
    <property type="entry name" value="4Fe-4S ferredoxins"/>
    <property type="match status" value="1"/>
</dbReference>
<dbReference type="PROSITE" id="PS51379">
    <property type="entry name" value="4FE4S_FER_2"/>
    <property type="match status" value="2"/>
</dbReference>
<dbReference type="Gene3D" id="3.30.70.20">
    <property type="match status" value="1"/>
</dbReference>
<dbReference type="CDD" id="cd10563">
    <property type="entry name" value="CooF_like"/>
    <property type="match status" value="1"/>
</dbReference>
<feature type="domain" description="4Fe-4S ferredoxin-type" evidence="8">
    <location>
        <begin position="2"/>
        <end position="31"/>
    </location>
</feature>
<gene>
    <name evidence="9" type="ORF">JN12_01327</name>
</gene>
<keyword evidence="5" id="KW-0249">Electron transport</keyword>
<dbReference type="InterPro" id="IPR017896">
    <property type="entry name" value="4Fe4S_Fe-S-bd"/>
</dbReference>
<evidence type="ECO:0000259" key="8">
    <source>
        <dbReference type="PROSITE" id="PS51379"/>
    </source>
</evidence>
<keyword evidence="4" id="KW-0677">Repeat</keyword>
<comment type="caution">
    <text evidence="9">The sequence shown here is derived from an EMBL/GenBank/DDBJ whole genome shotgun (WGS) entry which is preliminary data.</text>
</comment>
<keyword evidence="6" id="KW-0408">Iron</keyword>
<evidence type="ECO:0000313" key="10">
    <source>
        <dbReference type="Proteomes" id="UP000319449"/>
    </source>
</evidence>
<keyword evidence="7" id="KW-0411">Iron-sulfur</keyword>
<keyword evidence="10" id="KW-1185">Reference proteome</keyword>
<dbReference type="OrthoDB" id="9789030at2"/>
<evidence type="ECO:0000256" key="4">
    <source>
        <dbReference type="ARBA" id="ARBA00022737"/>
    </source>
</evidence>
<reference evidence="9 10" key="1">
    <citation type="submission" date="2019-07" db="EMBL/GenBank/DDBJ databases">
        <title>Genomic Encyclopedia of Archaeal and Bacterial Type Strains, Phase II (KMG-II): from individual species to whole genera.</title>
        <authorList>
            <person name="Goeker M."/>
        </authorList>
    </citation>
    <scope>NUCLEOTIDE SEQUENCE [LARGE SCALE GENOMIC DNA]</scope>
    <source>
        <strain evidence="9 10">ATCC BAA-1139</strain>
    </source>
</reference>
<dbReference type="Proteomes" id="UP000319449">
    <property type="component" value="Unassembled WGS sequence"/>
</dbReference>
<evidence type="ECO:0000313" key="9">
    <source>
        <dbReference type="EMBL" id="TWJ19838.1"/>
    </source>
</evidence>
<keyword evidence="2" id="KW-0004">4Fe-4S</keyword>
<organism evidence="9 10">
    <name type="scientific">Geobacter argillaceus</name>
    <dbReference type="NCBI Taxonomy" id="345631"/>
    <lineage>
        <taxon>Bacteria</taxon>
        <taxon>Pseudomonadati</taxon>
        <taxon>Thermodesulfobacteriota</taxon>
        <taxon>Desulfuromonadia</taxon>
        <taxon>Geobacterales</taxon>
        <taxon>Geobacteraceae</taxon>
        <taxon>Geobacter</taxon>
    </lineage>
</organism>
<dbReference type="PROSITE" id="PS00198">
    <property type="entry name" value="4FE4S_FER_1"/>
    <property type="match status" value="1"/>
</dbReference>
<dbReference type="InterPro" id="IPR050954">
    <property type="entry name" value="ET_IronSulfur_Cluster-Binding"/>
</dbReference>
<dbReference type="InterPro" id="IPR017900">
    <property type="entry name" value="4Fe4S_Fe_S_CS"/>
</dbReference>
<evidence type="ECO:0000256" key="1">
    <source>
        <dbReference type="ARBA" id="ARBA00022448"/>
    </source>
</evidence>
<evidence type="ECO:0000256" key="6">
    <source>
        <dbReference type="ARBA" id="ARBA00023004"/>
    </source>
</evidence>
<evidence type="ECO:0000256" key="2">
    <source>
        <dbReference type="ARBA" id="ARBA00022485"/>
    </source>
</evidence>
<evidence type="ECO:0000256" key="3">
    <source>
        <dbReference type="ARBA" id="ARBA00022723"/>
    </source>
</evidence>
<protein>
    <submittedName>
        <fullName evidence="9">Carbon-monoxide dehydrogenase iron sulfur subunit</fullName>
    </submittedName>
</protein>
<evidence type="ECO:0000256" key="5">
    <source>
        <dbReference type="ARBA" id="ARBA00022982"/>
    </source>
</evidence>
<dbReference type="Pfam" id="PF13247">
    <property type="entry name" value="Fer4_11"/>
    <property type="match status" value="1"/>
</dbReference>
<dbReference type="GO" id="GO:0051539">
    <property type="term" value="F:4 iron, 4 sulfur cluster binding"/>
    <property type="evidence" value="ECO:0007669"/>
    <property type="project" value="UniProtKB-KW"/>
</dbReference>
<name>A0A562VPQ1_9BACT</name>
<dbReference type="EMBL" id="VLLN01000006">
    <property type="protein sequence ID" value="TWJ19838.1"/>
    <property type="molecule type" value="Genomic_DNA"/>
</dbReference>